<dbReference type="GO" id="GO:0000329">
    <property type="term" value="C:fungal-type vacuole membrane"/>
    <property type="evidence" value="ECO:0007669"/>
    <property type="project" value="TreeGrafter"/>
</dbReference>
<dbReference type="InterPro" id="IPR019452">
    <property type="entry name" value="VPS39/TGF_beta_rcpt-assoc_1"/>
</dbReference>
<dbReference type="Pfam" id="PF10366">
    <property type="entry name" value="Vps39_1"/>
    <property type="match status" value="1"/>
</dbReference>
<dbReference type="Proteomes" id="UP000837801">
    <property type="component" value="Unassembled WGS sequence"/>
</dbReference>
<comment type="subcellular location">
    <subcellularLocation>
        <location evidence="1">Endomembrane system</location>
        <topology evidence="1">Peripheral membrane protein</topology>
    </subcellularLocation>
</comment>
<dbReference type="SUPFAM" id="SSF50978">
    <property type="entry name" value="WD40 repeat-like"/>
    <property type="match status" value="1"/>
</dbReference>
<dbReference type="AlphaFoldDB" id="A0A9P0QVT4"/>
<dbReference type="GO" id="GO:0012505">
    <property type="term" value="C:endomembrane system"/>
    <property type="evidence" value="ECO:0007669"/>
    <property type="project" value="UniProtKB-SubCell"/>
</dbReference>
<comment type="similarity">
    <text evidence="3">Belongs to the VAM6/VPS39 family.</text>
</comment>
<accession>A0A9P0QVT4</accession>
<evidence type="ECO:0000313" key="6">
    <source>
        <dbReference type="Proteomes" id="UP000837801"/>
    </source>
</evidence>
<gene>
    <name evidence="5" type="ORF">CLIB1423_23S01244</name>
</gene>
<keyword evidence="2" id="KW-0472">Membrane</keyword>
<proteinExistence type="inferred from homology"/>
<sequence>MNIEVIKPEARLELPIENKVSTLQIVTNEIGQESLFVGFSNGDISVYKLPGDIADTGPITSNSDKPLKSYRSLNDIKSLFGKKNLELEFSVSNVTVSSLPVGKILPLTSSTVLDSSSVLLAIGDSEAIRIHELVGRKLKFLQEFENSKNFVDFVYLKDRNLFIYANNKKKLMAYVTSQLSPVNFQLISELALKDRIKKISEFSESEVIIGLANDFVVMNVDKDFEVGQLPQAASSNSQGNLFSQTTSSSFSYFGLNNSGGPQVQIIPFNDTNFILSQDSTIVTYDRTKKSLAPVPIASASPLSILCLRPCYLVLLFPKKLEIVDYGNGEVIQTFSHQLNSNTISAVQDRNFIYIGSGRDVFKFEILSSSKLVTQYLEKGDENQESKHKLLKKGDAADFKLGGIEKAISLVARLNEDDEYFGASSINAKSKQLKLRELYSKKMAILFEKYHKYHEALVELGSDWLISFELILSLFPDYLNGQVQLSNIQDESTTSLSPVQSNPNANVVKSISLESLQQFELNADNSGTDYDTEKATKSQTPQIQSKPPNIKKFTRAVNNLIVYLTDQRRIISNFESAGVMKWHDIEVSQEDIYGKISIDELSAVVDTTLFLCYFHTKPMLLGPLLRLPNNHCDSSIVNKCLLQNLHSHTYNISSASTMGSKQPSGHIKELLDFYYGRSLHKEALEMLKKLAHDKDSIEHDDEFDEFLRRPDLTIQYLQKLDNTKLDLVFEYAAWVLNEQNSIENRIDMCSLIFMNDSYECESYDSFRVLEYFTTIEDGSTLVIRYLEWLLFESDVIDKYKRDTKSISKLHTKLCLEYLSKLRNAGNDQSEEKDLSSESYYTLLYNLLDTTSMYEPWTVLKSIPTGDSRFLRLTVLIYKRLNEHDKSIDILFNQLDDLDAAMSYCSGIYNQSHSQVTGQKLLHKLLEDLILANNRDTSSIEKLLNQEGSKMSILRVLTSLPESFPMKNLATFLTNTLRSSKEQLHDSRIATQLYKVGSIKLKSNLLESQREYYSISSGQNKCSVCGKKLGYSIFSATKAGDIIHYGCQSNSP</sequence>
<dbReference type="GO" id="GO:0006914">
    <property type="term" value="P:autophagy"/>
    <property type="evidence" value="ECO:0007669"/>
    <property type="project" value="TreeGrafter"/>
</dbReference>
<evidence type="ECO:0000256" key="2">
    <source>
        <dbReference type="ARBA" id="ARBA00023136"/>
    </source>
</evidence>
<comment type="caution">
    <text evidence="5">The sequence shown here is derived from an EMBL/GenBank/DDBJ whole genome shotgun (WGS) entry which is preliminary data.</text>
</comment>
<feature type="domain" description="CNH" evidence="4">
    <location>
        <begin position="17"/>
        <end position="349"/>
    </location>
</feature>
<dbReference type="InterPro" id="IPR032914">
    <property type="entry name" value="Vam6/VPS39/TRAP1"/>
</dbReference>
<dbReference type="OrthoDB" id="5325112at2759"/>
<dbReference type="PROSITE" id="PS50219">
    <property type="entry name" value="CNH"/>
    <property type="match status" value="1"/>
</dbReference>
<evidence type="ECO:0000256" key="1">
    <source>
        <dbReference type="ARBA" id="ARBA00004184"/>
    </source>
</evidence>
<reference evidence="5" key="1">
    <citation type="submission" date="2022-03" db="EMBL/GenBank/DDBJ databases">
        <authorList>
            <person name="Legras J.-L."/>
            <person name="Devillers H."/>
            <person name="Grondin C."/>
        </authorList>
    </citation>
    <scope>NUCLEOTIDE SEQUENCE</scope>
    <source>
        <strain evidence="5">CLIB 1423</strain>
    </source>
</reference>
<dbReference type="PANTHER" id="PTHR12894">
    <property type="entry name" value="CNH DOMAIN CONTAINING"/>
    <property type="match status" value="1"/>
</dbReference>
<evidence type="ECO:0000256" key="3">
    <source>
        <dbReference type="ARBA" id="ARBA00038201"/>
    </source>
</evidence>
<organism evidence="5 6">
    <name type="scientific">[Candida] railenensis</name>
    <dbReference type="NCBI Taxonomy" id="45579"/>
    <lineage>
        <taxon>Eukaryota</taxon>
        <taxon>Fungi</taxon>
        <taxon>Dikarya</taxon>
        <taxon>Ascomycota</taxon>
        <taxon>Saccharomycotina</taxon>
        <taxon>Pichiomycetes</taxon>
        <taxon>Debaryomycetaceae</taxon>
        <taxon>Kurtzmaniella</taxon>
    </lineage>
</organism>
<keyword evidence="6" id="KW-1185">Reference proteome</keyword>
<dbReference type="PANTHER" id="PTHR12894:SF49">
    <property type="entry name" value="VAM6_VPS39-LIKE PROTEIN"/>
    <property type="match status" value="1"/>
</dbReference>
<evidence type="ECO:0000313" key="5">
    <source>
        <dbReference type="EMBL" id="CAH2355253.1"/>
    </source>
</evidence>
<dbReference type="InterPro" id="IPR036322">
    <property type="entry name" value="WD40_repeat_dom_sf"/>
</dbReference>
<name>A0A9P0QVT4_9ASCO</name>
<dbReference type="GO" id="GO:0034058">
    <property type="term" value="P:endosomal vesicle fusion"/>
    <property type="evidence" value="ECO:0007669"/>
    <property type="project" value="TreeGrafter"/>
</dbReference>
<dbReference type="InterPro" id="IPR001180">
    <property type="entry name" value="CNH_dom"/>
</dbReference>
<protein>
    <recommendedName>
        <fullName evidence="4">CNH domain-containing protein</fullName>
    </recommendedName>
</protein>
<dbReference type="EMBL" id="CAKXYY010000023">
    <property type="protein sequence ID" value="CAH2355253.1"/>
    <property type="molecule type" value="Genomic_DNA"/>
</dbReference>
<evidence type="ECO:0000259" key="4">
    <source>
        <dbReference type="PROSITE" id="PS50219"/>
    </source>
</evidence>